<feature type="transmembrane region" description="Helical" evidence="11">
    <location>
        <begin position="21"/>
        <end position="39"/>
    </location>
</feature>
<evidence type="ECO:0000256" key="6">
    <source>
        <dbReference type="ARBA" id="ARBA00022801"/>
    </source>
</evidence>
<evidence type="ECO:0000256" key="2">
    <source>
        <dbReference type="ARBA" id="ARBA00022475"/>
    </source>
</evidence>
<dbReference type="InterPro" id="IPR001915">
    <property type="entry name" value="Peptidase_M48"/>
</dbReference>
<evidence type="ECO:0000259" key="12">
    <source>
        <dbReference type="Pfam" id="PF01435"/>
    </source>
</evidence>
<dbReference type="Gene3D" id="3.30.2010.10">
    <property type="entry name" value="Metalloproteases ('zincins'), catalytic domain"/>
    <property type="match status" value="1"/>
</dbReference>
<dbReference type="InterPro" id="IPR050083">
    <property type="entry name" value="HtpX_protease"/>
</dbReference>
<comment type="cofactor">
    <cofactor evidence="11">
        <name>Zn(2+)</name>
        <dbReference type="ChEBI" id="CHEBI:29105"/>
    </cofactor>
    <text evidence="11">Binds 1 zinc ion per subunit.</text>
</comment>
<feature type="transmembrane region" description="Helical" evidence="11">
    <location>
        <begin position="156"/>
        <end position="178"/>
    </location>
</feature>
<dbReference type="OrthoDB" id="15218at2"/>
<dbReference type="GO" id="GO:0005886">
    <property type="term" value="C:plasma membrane"/>
    <property type="evidence" value="ECO:0007669"/>
    <property type="project" value="UniProtKB-SubCell"/>
</dbReference>
<dbReference type="HAMAP" id="MF_00188">
    <property type="entry name" value="Pept_M48_protease_HtpX"/>
    <property type="match status" value="1"/>
</dbReference>
<sequence length="304" mass="32945">MSARGRFVKDHGLNFRMSMALFLNGLIYVILILGIWFVLGRSPAGVAIALVISVGAFFFQWYFSDSLALRAMRARVVSEQEAPELHAIVDRLCQLADSPKPRVAYSTSPVPNAFATGRSPQRSVVCVTQGLLQTLEPKEVEVVLAHELSHVAHRDVTVMTIAGVSGVVAGLMVRMGYYTRYRGSSNNNNGALVLLGLMAVGAIVYVLSFFLIRVLSRYRELAADRAAALLTGAPSTLASALTKLSGQMTNVPTQDLRAQGAANHLALLPAVNGKSVKQLFSTHPSLEKRLEQLSKISTQLSRPQ</sequence>
<keyword evidence="5 11" id="KW-0479">Metal-binding</keyword>
<reference evidence="13 14" key="1">
    <citation type="submission" date="2017-09" db="EMBL/GenBank/DDBJ databases">
        <title>Bacterial strain isolated from the female urinary microbiota.</title>
        <authorList>
            <person name="Thomas-White K."/>
            <person name="Kumar N."/>
            <person name="Forster S."/>
            <person name="Putonti C."/>
            <person name="Lawley T."/>
            <person name="Wolfe A.J."/>
        </authorList>
    </citation>
    <scope>NUCLEOTIDE SEQUENCE [LARGE SCALE GENOMIC DNA]</scope>
    <source>
        <strain evidence="13 14">UMB1301</strain>
    </source>
</reference>
<evidence type="ECO:0000313" key="14">
    <source>
        <dbReference type="Proteomes" id="UP000235598"/>
    </source>
</evidence>
<keyword evidence="8 11" id="KW-1133">Transmembrane helix</keyword>
<evidence type="ECO:0000256" key="3">
    <source>
        <dbReference type="ARBA" id="ARBA00022670"/>
    </source>
</evidence>
<evidence type="ECO:0000256" key="7">
    <source>
        <dbReference type="ARBA" id="ARBA00022833"/>
    </source>
</evidence>
<comment type="similarity">
    <text evidence="1 11">Belongs to the peptidase M48B family.</text>
</comment>
<proteinExistence type="inferred from homology"/>
<evidence type="ECO:0000256" key="1">
    <source>
        <dbReference type="ARBA" id="ARBA00009779"/>
    </source>
</evidence>
<keyword evidence="7 11" id="KW-0862">Zinc</keyword>
<dbReference type="NCBIfam" id="NF002669">
    <property type="entry name" value="PRK02391.1"/>
    <property type="match status" value="1"/>
</dbReference>
<keyword evidence="10 11" id="KW-0472">Membrane</keyword>
<organism evidence="13 14">
    <name type="scientific">Brevibacterium paucivorans</name>
    <dbReference type="NCBI Taxonomy" id="170994"/>
    <lineage>
        <taxon>Bacteria</taxon>
        <taxon>Bacillati</taxon>
        <taxon>Actinomycetota</taxon>
        <taxon>Actinomycetes</taxon>
        <taxon>Micrococcales</taxon>
        <taxon>Brevibacteriaceae</taxon>
        <taxon>Brevibacterium</taxon>
    </lineage>
</organism>
<dbReference type="PANTHER" id="PTHR43221">
    <property type="entry name" value="PROTEASE HTPX"/>
    <property type="match status" value="1"/>
</dbReference>
<dbReference type="GO" id="GO:0004222">
    <property type="term" value="F:metalloendopeptidase activity"/>
    <property type="evidence" value="ECO:0007669"/>
    <property type="project" value="UniProtKB-UniRule"/>
</dbReference>
<accession>A0A2N6VM28</accession>
<keyword evidence="3 11" id="KW-0645">Protease</keyword>
<dbReference type="EC" id="3.4.24.-" evidence="11"/>
<dbReference type="Pfam" id="PF01435">
    <property type="entry name" value="Peptidase_M48"/>
    <property type="match status" value="1"/>
</dbReference>
<feature type="binding site" evidence="11">
    <location>
        <position position="146"/>
    </location>
    <ligand>
        <name>Zn(2+)</name>
        <dbReference type="ChEBI" id="CHEBI:29105"/>
        <note>catalytic</note>
    </ligand>
</feature>
<dbReference type="EMBL" id="PNHK01000003">
    <property type="protein sequence ID" value="PMD05137.1"/>
    <property type="molecule type" value="Genomic_DNA"/>
</dbReference>
<gene>
    <name evidence="11" type="primary">htpX</name>
    <name evidence="13" type="ORF">CJ199_08600</name>
</gene>
<keyword evidence="6 11" id="KW-0378">Hydrolase</keyword>
<evidence type="ECO:0000256" key="5">
    <source>
        <dbReference type="ARBA" id="ARBA00022723"/>
    </source>
</evidence>
<keyword evidence="9 11" id="KW-0482">Metalloprotease</keyword>
<evidence type="ECO:0000256" key="4">
    <source>
        <dbReference type="ARBA" id="ARBA00022692"/>
    </source>
</evidence>
<feature type="transmembrane region" description="Helical" evidence="11">
    <location>
        <begin position="190"/>
        <end position="212"/>
    </location>
</feature>
<dbReference type="CDD" id="cd07327">
    <property type="entry name" value="M48B_HtpX_like"/>
    <property type="match status" value="1"/>
</dbReference>
<keyword evidence="4 11" id="KW-0812">Transmembrane</keyword>
<dbReference type="PANTHER" id="PTHR43221:SF2">
    <property type="entry name" value="PROTEASE HTPX HOMOLOG"/>
    <property type="match status" value="1"/>
</dbReference>
<evidence type="ECO:0000256" key="9">
    <source>
        <dbReference type="ARBA" id="ARBA00023049"/>
    </source>
</evidence>
<dbReference type="AlphaFoldDB" id="A0A2N6VM28"/>
<dbReference type="GO" id="GO:0006508">
    <property type="term" value="P:proteolysis"/>
    <property type="evidence" value="ECO:0007669"/>
    <property type="project" value="UniProtKB-KW"/>
</dbReference>
<evidence type="ECO:0000256" key="8">
    <source>
        <dbReference type="ARBA" id="ARBA00022989"/>
    </source>
</evidence>
<keyword evidence="2 11" id="KW-1003">Cell membrane</keyword>
<dbReference type="Proteomes" id="UP000235598">
    <property type="component" value="Unassembled WGS sequence"/>
</dbReference>
<comment type="caution">
    <text evidence="13">The sequence shown here is derived from an EMBL/GenBank/DDBJ whole genome shotgun (WGS) entry which is preliminary data.</text>
</comment>
<dbReference type="InterPro" id="IPR022919">
    <property type="entry name" value="Pept_M48_protease_HtpX"/>
</dbReference>
<dbReference type="RefSeq" id="WP_102239078.1">
    <property type="nucleotide sequence ID" value="NZ_PNHK01000003.1"/>
</dbReference>
<feature type="active site" evidence="11">
    <location>
        <position position="147"/>
    </location>
</feature>
<feature type="binding site" evidence="11">
    <location>
        <position position="220"/>
    </location>
    <ligand>
        <name>Zn(2+)</name>
        <dbReference type="ChEBI" id="CHEBI:29105"/>
        <note>catalytic</note>
    </ligand>
</feature>
<feature type="transmembrane region" description="Helical" evidence="11">
    <location>
        <begin position="45"/>
        <end position="63"/>
    </location>
</feature>
<feature type="binding site" evidence="11">
    <location>
        <position position="150"/>
    </location>
    <ligand>
        <name>Zn(2+)</name>
        <dbReference type="ChEBI" id="CHEBI:29105"/>
        <note>catalytic</note>
    </ligand>
</feature>
<feature type="domain" description="Peptidase M48" evidence="12">
    <location>
        <begin position="80"/>
        <end position="296"/>
    </location>
</feature>
<protein>
    <recommendedName>
        <fullName evidence="11">Protease HtpX homolog</fullName>
        <ecNumber evidence="11">3.4.24.-</ecNumber>
    </recommendedName>
</protein>
<evidence type="ECO:0000256" key="11">
    <source>
        <dbReference type="HAMAP-Rule" id="MF_00188"/>
    </source>
</evidence>
<dbReference type="GO" id="GO:0008270">
    <property type="term" value="F:zinc ion binding"/>
    <property type="evidence" value="ECO:0007669"/>
    <property type="project" value="UniProtKB-UniRule"/>
</dbReference>
<comment type="subcellular location">
    <subcellularLocation>
        <location evidence="11">Cell membrane</location>
        <topology evidence="11">Multi-pass membrane protein</topology>
    </subcellularLocation>
</comment>
<name>A0A2N6VM28_9MICO</name>
<evidence type="ECO:0000256" key="10">
    <source>
        <dbReference type="ARBA" id="ARBA00023136"/>
    </source>
</evidence>
<evidence type="ECO:0000313" key="13">
    <source>
        <dbReference type="EMBL" id="PMD05137.1"/>
    </source>
</evidence>